<accession>A0A1B6VKL9</accession>
<dbReference type="AlphaFoldDB" id="A0A1B6VKL9"/>
<dbReference type="RefSeq" id="WP_064274541.1">
    <property type="nucleotide sequence ID" value="NZ_LUTU01000007.1"/>
</dbReference>
<reference evidence="2 3" key="1">
    <citation type="submission" date="2016-03" db="EMBL/GenBank/DDBJ databases">
        <title>Draft genome sequence of Gluconobacter cerinus strain CECT 9110.</title>
        <authorList>
            <person name="Sainz F."/>
            <person name="Mas A."/>
            <person name="Torija M.J."/>
        </authorList>
    </citation>
    <scope>NUCLEOTIDE SEQUENCE [LARGE SCALE GENOMIC DNA]</scope>
    <source>
        <strain evidence="2 3">CECT 9110</strain>
    </source>
</reference>
<dbReference type="Proteomes" id="UP000077786">
    <property type="component" value="Unassembled WGS sequence"/>
</dbReference>
<dbReference type="OrthoDB" id="9808959at2"/>
<dbReference type="Pfam" id="PF09669">
    <property type="entry name" value="Phage_pRha"/>
    <property type="match status" value="1"/>
</dbReference>
<dbReference type="PATRIC" id="fig|38307.3.peg.1864"/>
<organism evidence="2 3">
    <name type="scientific">Gluconobacter cerinus</name>
    <dbReference type="NCBI Taxonomy" id="38307"/>
    <lineage>
        <taxon>Bacteria</taxon>
        <taxon>Pseudomonadati</taxon>
        <taxon>Pseudomonadota</taxon>
        <taxon>Alphaproteobacteria</taxon>
        <taxon>Acetobacterales</taxon>
        <taxon>Acetobacteraceae</taxon>
        <taxon>Gluconobacter</taxon>
    </lineage>
</organism>
<evidence type="ECO:0000313" key="2">
    <source>
        <dbReference type="EMBL" id="OAJ67763.1"/>
    </source>
</evidence>
<dbReference type="InterPro" id="IPR005039">
    <property type="entry name" value="Ant_C"/>
</dbReference>
<sequence length="333" mass="37905">MSASLANIAVTMSSREIAELTGKEHKHVRRDVTKMLTELGINEKGYVQTWTDPQNGQEYEEFLLPKDLTITLVAGYRSDLRLKIIRRWMELEATPTFKAPTNMREALMLALDQQEEIERQKALIDAAVPKVAALDRIAVSSGEYGLTETAKILQLKPAKFFDWLDQNRCRYGRGKVKLAYQDKIDAGYFRNKATQYTDPNGEPQAGNTIRVTPKGLAWLAKVVPGARVETETTCAAVVHPQAEMIYVPLDTAERRSERATTKARFIVSDPILMVAMDRWEAMRWSGIPQSQEDADMWYEINDYTPKTPYARQRKERFMGLFSYTALKRSTSPA</sequence>
<name>A0A1B6VKL9_9PROT</name>
<evidence type="ECO:0000313" key="3">
    <source>
        <dbReference type="Proteomes" id="UP000077786"/>
    </source>
</evidence>
<feature type="domain" description="Antirepressor protein C-terminal" evidence="1">
    <location>
        <begin position="124"/>
        <end position="221"/>
    </location>
</feature>
<dbReference type="EMBL" id="LUTU01000007">
    <property type="protein sequence ID" value="OAJ67763.1"/>
    <property type="molecule type" value="Genomic_DNA"/>
</dbReference>
<gene>
    <name evidence="2" type="ORF">A0123_01805</name>
</gene>
<protein>
    <submittedName>
        <fullName evidence="2">Phage associated-antirepressor BRO</fullName>
    </submittedName>
</protein>
<evidence type="ECO:0000259" key="1">
    <source>
        <dbReference type="Pfam" id="PF03374"/>
    </source>
</evidence>
<comment type="caution">
    <text evidence="2">The sequence shown here is derived from an EMBL/GenBank/DDBJ whole genome shotgun (WGS) entry which is preliminary data.</text>
</comment>
<dbReference type="InterPro" id="IPR014054">
    <property type="entry name" value="Phage_regulatory_Rha"/>
</dbReference>
<proteinExistence type="predicted"/>
<dbReference type="GO" id="GO:0003677">
    <property type="term" value="F:DNA binding"/>
    <property type="evidence" value="ECO:0007669"/>
    <property type="project" value="InterPro"/>
</dbReference>
<dbReference type="Pfam" id="PF03374">
    <property type="entry name" value="ANT"/>
    <property type="match status" value="1"/>
</dbReference>